<evidence type="ECO:0000256" key="5">
    <source>
        <dbReference type="RuleBase" id="RU003345"/>
    </source>
</evidence>
<dbReference type="NCBIfam" id="TIGR03216">
    <property type="entry name" value="OH_muco_semi_DH"/>
    <property type="match status" value="1"/>
</dbReference>
<dbReference type="InterPro" id="IPR016161">
    <property type="entry name" value="Ald_DH/histidinol_DH"/>
</dbReference>
<dbReference type="InterPro" id="IPR017628">
    <property type="entry name" value="OHmuconic_semiald_DH"/>
</dbReference>
<comment type="similarity">
    <text evidence="1 5">Belongs to the aldehyde dehydrogenase family.</text>
</comment>
<dbReference type="GO" id="GO:0016620">
    <property type="term" value="F:oxidoreductase activity, acting on the aldehyde or oxo group of donors, NAD or NADP as acceptor"/>
    <property type="evidence" value="ECO:0007669"/>
    <property type="project" value="InterPro"/>
</dbReference>
<comment type="caution">
    <text evidence="7">The sequence shown here is derived from an EMBL/GenBank/DDBJ whole genome shotgun (WGS) entry which is preliminary data.</text>
</comment>
<dbReference type="InterPro" id="IPR015590">
    <property type="entry name" value="Aldehyde_DH_dom"/>
</dbReference>
<dbReference type="PANTHER" id="PTHR43720">
    <property type="entry name" value="2-AMINOMUCONIC SEMIALDEHYDE DEHYDROGENASE"/>
    <property type="match status" value="1"/>
</dbReference>
<dbReference type="Proteomes" id="UP000197535">
    <property type="component" value="Unassembled WGS sequence"/>
</dbReference>
<dbReference type="PANTHER" id="PTHR43720:SF2">
    <property type="entry name" value="2-AMINOMUCONIC SEMIALDEHYDE DEHYDROGENASE"/>
    <property type="match status" value="1"/>
</dbReference>
<dbReference type="EMBL" id="LSTO01000001">
    <property type="protein sequence ID" value="OWW21207.1"/>
    <property type="molecule type" value="Genomic_DNA"/>
</dbReference>
<dbReference type="Gene3D" id="3.40.309.10">
    <property type="entry name" value="Aldehyde Dehydrogenase, Chain A, domain 2"/>
    <property type="match status" value="1"/>
</dbReference>
<dbReference type="InterPro" id="IPR016162">
    <property type="entry name" value="Ald_DH_N"/>
</dbReference>
<dbReference type="InterPro" id="IPR016160">
    <property type="entry name" value="Ald_DH_CS_CYS"/>
</dbReference>
<dbReference type="InterPro" id="IPR016163">
    <property type="entry name" value="Ald_DH_C"/>
</dbReference>
<evidence type="ECO:0000256" key="3">
    <source>
        <dbReference type="ARBA" id="ARBA00023027"/>
    </source>
</evidence>
<organism evidence="7 8">
    <name type="scientific">Noviherbaspirillum denitrificans</name>
    <dbReference type="NCBI Taxonomy" id="1968433"/>
    <lineage>
        <taxon>Bacteria</taxon>
        <taxon>Pseudomonadati</taxon>
        <taxon>Pseudomonadota</taxon>
        <taxon>Betaproteobacteria</taxon>
        <taxon>Burkholderiales</taxon>
        <taxon>Oxalobacteraceae</taxon>
        <taxon>Noviherbaspirillum</taxon>
    </lineage>
</organism>
<keyword evidence="2 5" id="KW-0560">Oxidoreductase</keyword>
<dbReference type="InterPro" id="IPR029510">
    <property type="entry name" value="Ald_DH_CS_GLU"/>
</dbReference>
<evidence type="ECO:0000256" key="4">
    <source>
        <dbReference type="PROSITE-ProRule" id="PRU10007"/>
    </source>
</evidence>
<evidence type="ECO:0000313" key="7">
    <source>
        <dbReference type="EMBL" id="OWW21207.1"/>
    </source>
</evidence>
<dbReference type="FunFam" id="3.40.605.10:FF:000007">
    <property type="entry name" value="NAD/NADP-dependent betaine aldehyde dehydrogenase"/>
    <property type="match status" value="1"/>
</dbReference>
<dbReference type="PROSITE" id="PS00070">
    <property type="entry name" value="ALDEHYDE_DEHYDR_CYS"/>
    <property type="match status" value="1"/>
</dbReference>
<dbReference type="PROSITE" id="PS00687">
    <property type="entry name" value="ALDEHYDE_DEHYDR_GLU"/>
    <property type="match status" value="1"/>
</dbReference>
<dbReference type="RefSeq" id="WP_088708063.1">
    <property type="nucleotide sequence ID" value="NZ_LSTO01000001.1"/>
</dbReference>
<dbReference type="FunFam" id="3.40.309.10:FF:000012">
    <property type="entry name" value="Betaine aldehyde dehydrogenase"/>
    <property type="match status" value="1"/>
</dbReference>
<sequence>MNAHHEAKETLLFINGKHVPATSGKSFDNVNPATGRLVSKVHEASRQDVDAAVRAAREALDGPWGRMSVEQRTTMLHAVANEISRRFDDFLQAEIADTGKPRSIASHIDIPRGAANFKVFADVVKNVPTETFMLDTPDGKGALNYGVRVPKGVVGVISPWNLPLLLMTWKVGPALACGNTVVVKPSEETPSTATLLGEVMNAVGVPPGVYNVIHGFGPDSVGQWLTEHPGVNAITFTGETRTGEAIMRAAAHGVRPVSFELGGKNAGIVFADADFEAAVEGIARAAFANTGQVCLGTERVYVERPIFDRFVAALKDKAESYKFGNPLDGETTMGPLVSRTHMEKVRSYFAQAKEQGATIVTGGGTPEVPREYAEGFWVQPTIWTGLPESSSVIREEIFGPCVHLCPFDREEEAVALANDTEYGLATTIWTTDLARAHRVAARINVGIAWVNSWFLRDLRTSFGGQGKSGIGREGGVHSLEFYTELRNVCVKL</sequence>
<feature type="active site" evidence="4">
    <location>
        <position position="260"/>
    </location>
</feature>
<gene>
    <name evidence="7" type="ORF">AYR66_18730</name>
</gene>
<evidence type="ECO:0000313" key="8">
    <source>
        <dbReference type="Proteomes" id="UP000197535"/>
    </source>
</evidence>
<dbReference type="Gene3D" id="3.40.605.10">
    <property type="entry name" value="Aldehyde Dehydrogenase, Chain A, domain 1"/>
    <property type="match status" value="1"/>
</dbReference>
<evidence type="ECO:0000259" key="6">
    <source>
        <dbReference type="Pfam" id="PF00171"/>
    </source>
</evidence>
<feature type="domain" description="Aldehyde dehydrogenase" evidence="6">
    <location>
        <begin position="20"/>
        <end position="488"/>
    </location>
</feature>
<reference evidence="7 8" key="1">
    <citation type="submission" date="2016-02" db="EMBL/GenBank/DDBJ databases">
        <authorList>
            <person name="Wen L."/>
            <person name="He K."/>
            <person name="Yang H."/>
        </authorList>
    </citation>
    <scope>NUCLEOTIDE SEQUENCE [LARGE SCALE GENOMIC DNA]</scope>
    <source>
        <strain evidence="7 8">TSA40</strain>
    </source>
</reference>
<keyword evidence="3" id="KW-0520">NAD</keyword>
<accession>A0A254TGB3</accession>
<proteinExistence type="inferred from homology"/>
<name>A0A254TGB3_9BURK</name>
<evidence type="ECO:0000256" key="1">
    <source>
        <dbReference type="ARBA" id="ARBA00009986"/>
    </source>
</evidence>
<keyword evidence="8" id="KW-1185">Reference proteome</keyword>
<dbReference type="Pfam" id="PF00171">
    <property type="entry name" value="Aldedh"/>
    <property type="match status" value="1"/>
</dbReference>
<dbReference type="SUPFAM" id="SSF53720">
    <property type="entry name" value="ALDH-like"/>
    <property type="match status" value="1"/>
</dbReference>
<dbReference type="OrthoDB" id="6187633at2"/>
<dbReference type="AlphaFoldDB" id="A0A254TGB3"/>
<protein>
    <submittedName>
        <fullName evidence="7">2-hydroxymuconic semialdehyde dehydrogenase</fullName>
    </submittedName>
</protein>
<evidence type="ECO:0000256" key="2">
    <source>
        <dbReference type="ARBA" id="ARBA00023002"/>
    </source>
</evidence>
<dbReference type="CDD" id="cd07093">
    <property type="entry name" value="ALDH_F8_HMSADH"/>
    <property type="match status" value="1"/>
</dbReference>